<sequence length="202" mass="21508">MNWSDLCGINTTQGKGINMATLVGPGVNHDRRGKTGMPNGTVLTKMMNAAEGLRLKPATRTRRGGIADGISFHIALYVPGGSPLSITDVFVDHKTGAAVCYENTLFTDAMVAQISGAVSDIVIRQSVAPCTRCRAGYSQLARNAGRTIVISSDDGYDGAPRRHSLPVFPHRTGVLPKLSGYGKAGPRFEYGLMVQVTERSAE</sequence>
<evidence type="ECO:0000313" key="2">
    <source>
        <dbReference type="Proteomes" id="UP000198675"/>
    </source>
</evidence>
<proteinExistence type="predicted"/>
<keyword evidence="2" id="KW-1185">Reference proteome</keyword>
<name>A0A1H2LDH5_9PSED</name>
<dbReference type="EMBL" id="LT629797">
    <property type="protein sequence ID" value="SDU78688.1"/>
    <property type="molecule type" value="Genomic_DNA"/>
</dbReference>
<protein>
    <submittedName>
        <fullName evidence="1">Uncharacterized protein</fullName>
    </submittedName>
</protein>
<dbReference type="Proteomes" id="UP000198675">
    <property type="component" value="Chromosome I"/>
</dbReference>
<dbReference type="AlphaFoldDB" id="A0A1H2LDH5"/>
<accession>A0A1H2LDH5</accession>
<gene>
    <name evidence="1" type="ORF">SAMN05216363_1155</name>
</gene>
<reference evidence="2" key="1">
    <citation type="submission" date="2016-10" db="EMBL/GenBank/DDBJ databases">
        <authorList>
            <person name="Varghese N."/>
            <person name="Submissions S."/>
        </authorList>
    </citation>
    <scope>NUCLEOTIDE SEQUENCE [LARGE SCALE GENOMIC DNA]</scope>
    <source>
        <strain evidence="2">KCTC 32246</strain>
    </source>
</reference>
<organism evidence="1 2">
    <name type="scientific">Pseudomonas sihuiensis</name>
    <dbReference type="NCBI Taxonomy" id="1274359"/>
    <lineage>
        <taxon>Bacteria</taxon>
        <taxon>Pseudomonadati</taxon>
        <taxon>Pseudomonadota</taxon>
        <taxon>Gammaproteobacteria</taxon>
        <taxon>Pseudomonadales</taxon>
        <taxon>Pseudomonadaceae</taxon>
        <taxon>Pseudomonas</taxon>
    </lineage>
</organism>
<evidence type="ECO:0000313" key="1">
    <source>
        <dbReference type="EMBL" id="SDU78688.1"/>
    </source>
</evidence>